<organism evidence="10 11">
    <name type="scientific">Simian immunodeficiency virus</name>
    <name type="common">SIV</name>
    <dbReference type="NCBI Taxonomy" id="11723"/>
    <lineage>
        <taxon>Viruses</taxon>
        <taxon>Riboviria</taxon>
        <taxon>Pararnavirae</taxon>
        <taxon>Artverviricota</taxon>
        <taxon>Revtraviricetes</taxon>
        <taxon>Ortervirales</taxon>
        <taxon>Retroviridae</taxon>
        <taxon>Orthoretrovirinae</taxon>
        <taxon>Lentivirus</taxon>
        <taxon>Lentivirus simimdef</taxon>
    </lineage>
</organism>
<dbReference type="GO" id="GO:0030430">
    <property type="term" value="C:host cell cytoplasm"/>
    <property type="evidence" value="ECO:0007669"/>
    <property type="project" value="UniProtKB-SubCell"/>
</dbReference>
<dbReference type="InterPro" id="IPR000625">
    <property type="entry name" value="REV_protein"/>
</dbReference>
<dbReference type="GO" id="GO:0051028">
    <property type="term" value="P:mRNA transport"/>
    <property type="evidence" value="ECO:0007669"/>
    <property type="project" value="UniProtKB-KW"/>
</dbReference>
<keyword evidence="3 8" id="KW-1048">Host nucleus</keyword>
<dbReference type="GO" id="GO:0003723">
    <property type="term" value="F:RNA binding"/>
    <property type="evidence" value="ECO:0007669"/>
    <property type="project" value="UniProtKB-KW"/>
</dbReference>
<feature type="compositionally biased region" description="Basic residues" evidence="9">
    <location>
        <begin position="34"/>
        <end position="47"/>
    </location>
</feature>
<evidence type="ECO:0000256" key="7">
    <source>
        <dbReference type="ARBA" id="ARBA00031496"/>
    </source>
</evidence>
<comment type="subunit">
    <text evidence="8">Homomultimer; when bound to the RRE. Multimeric assembly is essential for activity.</text>
</comment>
<keyword evidence="2 8" id="KW-0813">Transport</keyword>
<organismHost>
    <name type="scientific">Cercopithecidae</name>
    <name type="common">Old World monkeys</name>
    <dbReference type="NCBI Taxonomy" id="9527"/>
</organismHost>
<name>G1EH03_SIV</name>
<evidence type="ECO:0000256" key="4">
    <source>
        <dbReference type="ARBA" id="ARBA00022816"/>
    </source>
</evidence>
<keyword evidence="5 8" id="KW-0694">RNA-binding</keyword>
<sequence>MAGREEDANLLSTIKIIKILYDSNPYPSASGSRTARRNRRRRWRNRQRQVDSLAQRILHCRLGGPQDPPPVDLPDLSKLRLAPLDDPENTETGNNQPNTETHYSTERHNT</sequence>
<organismHost>
    <name type="scientific">Pan troglodytes</name>
    <name type="common">Chimpanzee</name>
    <dbReference type="NCBI Taxonomy" id="9598"/>
</organismHost>
<evidence type="ECO:0000256" key="5">
    <source>
        <dbReference type="ARBA" id="ARBA00022884"/>
    </source>
</evidence>
<keyword evidence="6 8" id="KW-1035">Host cytoplasm</keyword>
<evidence type="ECO:0000313" key="10">
    <source>
        <dbReference type="EMBL" id="AEK79589.1"/>
    </source>
</evidence>
<dbReference type="EMBL" id="JN091690">
    <property type="protein sequence ID" value="AEK79589.1"/>
    <property type="molecule type" value="Genomic_RNA"/>
</dbReference>
<proteinExistence type="predicted"/>
<evidence type="ECO:0000256" key="3">
    <source>
        <dbReference type="ARBA" id="ARBA00022562"/>
    </source>
</evidence>
<dbReference type="GO" id="GO:0044196">
    <property type="term" value="C:host cell nucleolus"/>
    <property type="evidence" value="ECO:0007669"/>
    <property type="project" value="UniProtKB-SubCell"/>
</dbReference>
<comment type="subcellular location">
    <subcellularLocation>
        <location evidence="8">Host cytoplasm</location>
    </subcellularLocation>
    <subcellularLocation>
        <location evidence="8">Host nucleus</location>
        <location evidence="8">Host nucleolus</location>
    </subcellularLocation>
</comment>
<evidence type="ECO:0000256" key="1">
    <source>
        <dbReference type="ARBA" id="ARBA00020269"/>
    </source>
</evidence>
<gene>
    <name evidence="8 10" type="primary">rev</name>
</gene>
<evidence type="ECO:0000313" key="11">
    <source>
        <dbReference type="Proteomes" id="UP000258784"/>
    </source>
</evidence>
<reference evidence="10 11" key="1">
    <citation type="journal article" date="2011" name="J. Virol.">
        <title>High prevalence of simian immunodeficiency virus infection in a community of savanna chimpanzees.</title>
        <authorList>
            <person name="Rudicell R.S."/>
            <person name="Piel A.K."/>
            <person name="Stewart F."/>
            <person name="Moore D.L."/>
            <person name="Learn G.H."/>
            <person name="Li Y."/>
            <person name="Takehisa J."/>
            <person name="Pintea L."/>
            <person name="Shaw G.M."/>
            <person name="Moore J."/>
            <person name="Sharp P.M."/>
            <person name="Hahn B.H."/>
        </authorList>
    </citation>
    <scope>NUCLEOTIDE SEQUENCE [LARGE SCALE GENOMIC DNA]</scope>
    <source>
        <strain evidence="10">UG38</strain>
    </source>
</reference>
<feature type="region of interest" description="Disordered" evidence="9">
    <location>
        <begin position="22"/>
        <end position="110"/>
    </location>
</feature>
<dbReference type="Pfam" id="PF00424">
    <property type="entry name" value="REV"/>
    <property type="match status" value="1"/>
</dbReference>
<evidence type="ECO:0000256" key="8">
    <source>
        <dbReference type="RuleBase" id="RU364044"/>
    </source>
</evidence>
<comment type="function">
    <text evidence="8">Escorts unspliced or incompletely spliced viral pre-mRNAs (late transcripts) out of the nucleus of infected cells. These pre-mRNAs carry a recognition sequence called Rev responsive element (RRE) located in the env gene, that is not present in fully spliced viral mRNAs (early transcripts). This function is essential since most viral proteins are translated from unspliced or partially spliced pre-mRNAs which cannot exit the nucleus by the pathway used by fully processed cellular mRNAs.</text>
</comment>
<keyword evidence="4 8" id="KW-0509">mRNA transport</keyword>
<accession>G1EH03</accession>
<evidence type="ECO:0000256" key="9">
    <source>
        <dbReference type="SAM" id="MobiDB-lite"/>
    </source>
</evidence>
<protein>
    <recommendedName>
        <fullName evidence="1 8">Protein Rev</fullName>
    </recommendedName>
    <alternativeName>
        <fullName evidence="7 8">Regulator of expression of viral proteins</fullName>
    </alternativeName>
</protein>
<evidence type="ECO:0000256" key="6">
    <source>
        <dbReference type="ARBA" id="ARBA00023200"/>
    </source>
</evidence>
<dbReference type="Proteomes" id="UP000258784">
    <property type="component" value="Segment"/>
</dbReference>
<feature type="compositionally biased region" description="Polar residues" evidence="9">
    <location>
        <begin position="90"/>
        <end position="102"/>
    </location>
</feature>
<dbReference type="Gene3D" id="6.10.140.630">
    <property type="match status" value="1"/>
</dbReference>
<evidence type="ECO:0000256" key="2">
    <source>
        <dbReference type="ARBA" id="ARBA00022448"/>
    </source>
</evidence>
<dbReference type="GO" id="GO:0003700">
    <property type="term" value="F:DNA-binding transcription factor activity"/>
    <property type="evidence" value="ECO:0007669"/>
    <property type="project" value="InterPro"/>
</dbReference>